<evidence type="ECO:0000313" key="3">
    <source>
        <dbReference type="EMBL" id="QKS71591.1"/>
    </source>
</evidence>
<protein>
    <submittedName>
        <fullName evidence="3">Hsp20/alpha crystallin family protein</fullName>
    </submittedName>
</protein>
<dbReference type="InterPro" id="IPR040612">
    <property type="entry name" value="ArsA_HSP20-like"/>
</dbReference>
<organism evidence="3 4">
    <name type="scientific">Paenalkalicoccus suaedae</name>
    <dbReference type="NCBI Taxonomy" id="2592382"/>
    <lineage>
        <taxon>Bacteria</taxon>
        <taxon>Bacillati</taxon>
        <taxon>Bacillota</taxon>
        <taxon>Bacilli</taxon>
        <taxon>Bacillales</taxon>
        <taxon>Bacillaceae</taxon>
        <taxon>Paenalkalicoccus</taxon>
    </lineage>
</organism>
<dbReference type="EMBL" id="CP041372">
    <property type="protein sequence ID" value="QKS71591.1"/>
    <property type="molecule type" value="Genomic_DNA"/>
</dbReference>
<sequence length="126" mass="14466">MMKKKPLDRLAIGDVLHSMDRFFQNTFDHMQTSRHIVLEQFEAKDAYLIEAELPGVKLSHIELDCWNEYITIRVTGGTRFNQSERTVRLPFIVHADDMSAALTDGILTITISMKKSRVQINGEEVT</sequence>
<dbReference type="PROSITE" id="PS01031">
    <property type="entry name" value="SHSP"/>
    <property type="match status" value="1"/>
</dbReference>
<comment type="similarity">
    <text evidence="1">Belongs to the small heat shock protein (HSP20) family.</text>
</comment>
<dbReference type="KEGG" id="psua:FLK61_33420"/>
<evidence type="ECO:0000259" key="2">
    <source>
        <dbReference type="PROSITE" id="PS01031"/>
    </source>
</evidence>
<proteinExistence type="inferred from homology"/>
<name>A0A859FF44_9BACI</name>
<dbReference type="SUPFAM" id="SSF49764">
    <property type="entry name" value="HSP20-like chaperones"/>
    <property type="match status" value="1"/>
</dbReference>
<evidence type="ECO:0000256" key="1">
    <source>
        <dbReference type="PROSITE-ProRule" id="PRU00285"/>
    </source>
</evidence>
<evidence type="ECO:0000313" key="4">
    <source>
        <dbReference type="Proteomes" id="UP000318138"/>
    </source>
</evidence>
<dbReference type="Pfam" id="PF17886">
    <property type="entry name" value="ArsA_HSP20"/>
    <property type="match status" value="1"/>
</dbReference>
<dbReference type="CDD" id="cd06464">
    <property type="entry name" value="ACD_sHsps-like"/>
    <property type="match status" value="1"/>
</dbReference>
<gene>
    <name evidence="3" type="ORF">FLK61_33420</name>
</gene>
<keyword evidence="4" id="KW-1185">Reference proteome</keyword>
<feature type="domain" description="SHSP" evidence="2">
    <location>
        <begin position="29"/>
        <end position="126"/>
    </location>
</feature>
<dbReference type="InterPro" id="IPR002068">
    <property type="entry name" value="A-crystallin/Hsp20_dom"/>
</dbReference>
<dbReference type="Gene3D" id="2.60.40.790">
    <property type="match status" value="1"/>
</dbReference>
<accession>A0A859FF44</accession>
<dbReference type="Proteomes" id="UP000318138">
    <property type="component" value="Chromosome"/>
</dbReference>
<reference evidence="4" key="1">
    <citation type="submission" date="2019-07" db="EMBL/GenBank/DDBJ databases">
        <title>Bacillus alkalisoli sp. nov. isolated from saline soil.</title>
        <authorList>
            <person name="Sun J.-Q."/>
            <person name="Xu L."/>
        </authorList>
    </citation>
    <scope>NUCLEOTIDE SEQUENCE [LARGE SCALE GENOMIC DNA]</scope>
    <source>
        <strain evidence="4">M4U3P1</strain>
    </source>
</reference>
<dbReference type="AlphaFoldDB" id="A0A859FF44"/>
<dbReference type="RefSeq" id="WP_176009626.1">
    <property type="nucleotide sequence ID" value="NZ_CP041372.2"/>
</dbReference>
<dbReference type="InterPro" id="IPR008978">
    <property type="entry name" value="HSP20-like_chaperone"/>
</dbReference>